<keyword evidence="2" id="KW-0067">ATP-binding</keyword>
<protein>
    <submittedName>
        <fullName evidence="2">ATP-binding cassette domain-containing protein</fullName>
    </submittedName>
</protein>
<dbReference type="Pfam" id="PF00005">
    <property type="entry name" value="ABC_tran"/>
    <property type="match status" value="1"/>
</dbReference>
<comment type="caution">
    <text evidence="2">The sequence shown here is derived from an EMBL/GenBank/DDBJ whole genome shotgun (WGS) entry which is preliminary data.</text>
</comment>
<evidence type="ECO:0000259" key="1">
    <source>
        <dbReference type="Pfam" id="PF00005"/>
    </source>
</evidence>
<feature type="domain" description="ABC transporter" evidence="1">
    <location>
        <begin position="20"/>
        <end position="48"/>
    </location>
</feature>
<dbReference type="GO" id="GO:0005524">
    <property type="term" value="F:ATP binding"/>
    <property type="evidence" value="ECO:0007669"/>
    <property type="project" value="UniProtKB-KW"/>
</dbReference>
<evidence type="ECO:0000313" key="2">
    <source>
        <dbReference type="EMBL" id="TCD10608.1"/>
    </source>
</evidence>
<dbReference type="AlphaFoldDB" id="A0A4R0P7T1"/>
<keyword evidence="3" id="KW-1185">Reference proteome</keyword>
<dbReference type="InterPro" id="IPR027417">
    <property type="entry name" value="P-loop_NTPase"/>
</dbReference>
<sequence>MPELYVDSVNHWFGDREILSSVYLNCKIGEVVGLLGRNGCGKSTLLKNYLRKH</sequence>
<reference evidence="2 3" key="1">
    <citation type="submission" date="2019-02" db="EMBL/GenBank/DDBJ databases">
        <title>Pedobacter sp. RP-3-11 sp. nov., isolated from Arctic soil.</title>
        <authorList>
            <person name="Dahal R.H."/>
        </authorList>
    </citation>
    <scope>NUCLEOTIDE SEQUENCE [LARGE SCALE GENOMIC DNA]</scope>
    <source>
        <strain evidence="2 3">RP-3-11</strain>
    </source>
</reference>
<gene>
    <name evidence="2" type="ORF">EZ449_09695</name>
</gene>
<accession>A0A4R0P7T1</accession>
<evidence type="ECO:0000313" key="3">
    <source>
        <dbReference type="Proteomes" id="UP000291485"/>
    </source>
</evidence>
<dbReference type="InterPro" id="IPR003439">
    <property type="entry name" value="ABC_transporter-like_ATP-bd"/>
</dbReference>
<dbReference type="SUPFAM" id="SSF52540">
    <property type="entry name" value="P-loop containing nucleoside triphosphate hydrolases"/>
    <property type="match status" value="1"/>
</dbReference>
<dbReference type="GO" id="GO:0016887">
    <property type="term" value="F:ATP hydrolysis activity"/>
    <property type="evidence" value="ECO:0007669"/>
    <property type="project" value="InterPro"/>
</dbReference>
<proteinExistence type="predicted"/>
<dbReference type="Proteomes" id="UP000291485">
    <property type="component" value="Unassembled WGS sequence"/>
</dbReference>
<dbReference type="RefSeq" id="WP_131558138.1">
    <property type="nucleotide sequence ID" value="NZ_SJSN01000006.1"/>
</dbReference>
<keyword evidence="2" id="KW-0547">Nucleotide-binding</keyword>
<name>A0A4R0P7T1_9SPHI</name>
<dbReference type="Gene3D" id="3.40.50.300">
    <property type="entry name" value="P-loop containing nucleotide triphosphate hydrolases"/>
    <property type="match status" value="1"/>
</dbReference>
<organism evidence="2 3">
    <name type="scientific">Pedobacter frigidisoli</name>
    <dbReference type="NCBI Taxonomy" id="2530455"/>
    <lineage>
        <taxon>Bacteria</taxon>
        <taxon>Pseudomonadati</taxon>
        <taxon>Bacteroidota</taxon>
        <taxon>Sphingobacteriia</taxon>
        <taxon>Sphingobacteriales</taxon>
        <taxon>Sphingobacteriaceae</taxon>
        <taxon>Pedobacter</taxon>
    </lineage>
</organism>
<dbReference type="OrthoDB" id="9785229at2"/>
<dbReference type="EMBL" id="SJSN01000006">
    <property type="protein sequence ID" value="TCD10608.1"/>
    <property type="molecule type" value="Genomic_DNA"/>
</dbReference>